<reference evidence="3" key="1">
    <citation type="submission" date="2017-09" db="EMBL/GenBank/DDBJ databases">
        <authorList>
            <person name="Varghese N."/>
            <person name="Submissions S."/>
        </authorList>
    </citation>
    <scope>NUCLEOTIDE SEQUENCE [LARGE SCALE GENOMIC DNA]</scope>
    <source>
        <strain evidence="3">CGMCC 1.12461</strain>
    </source>
</reference>
<keyword evidence="3" id="KW-1185">Reference proteome</keyword>
<dbReference type="Gene3D" id="2.120.10.30">
    <property type="entry name" value="TolB, C-terminal domain"/>
    <property type="match status" value="1"/>
</dbReference>
<organism evidence="2 3">
    <name type="scientific">Arsukibacterium tuosuense</name>
    <dbReference type="NCBI Taxonomy" id="1323745"/>
    <lineage>
        <taxon>Bacteria</taxon>
        <taxon>Pseudomonadati</taxon>
        <taxon>Pseudomonadota</taxon>
        <taxon>Gammaproteobacteria</taxon>
        <taxon>Chromatiales</taxon>
        <taxon>Chromatiaceae</taxon>
        <taxon>Arsukibacterium</taxon>
    </lineage>
</organism>
<proteinExistence type="predicted"/>
<evidence type="ECO:0000259" key="1">
    <source>
        <dbReference type="Pfam" id="PF18582"/>
    </source>
</evidence>
<dbReference type="InterPro" id="IPR011659">
    <property type="entry name" value="WD40"/>
</dbReference>
<dbReference type="Pfam" id="PF07676">
    <property type="entry name" value="PD40"/>
    <property type="match status" value="1"/>
</dbReference>
<evidence type="ECO:0000313" key="2">
    <source>
        <dbReference type="EMBL" id="SNY53273.1"/>
    </source>
</evidence>
<dbReference type="RefSeq" id="WP_097111578.1">
    <property type="nucleotide sequence ID" value="NZ_OBEB01000004.1"/>
</dbReference>
<protein>
    <submittedName>
        <fullName evidence="2">WD40-like Beta Propeller Repeat</fullName>
    </submittedName>
</protein>
<dbReference type="EMBL" id="OBEB01000004">
    <property type="protein sequence ID" value="SNY53273.1"/>
    <property type="molecule type" value="Genomic_DNA"/>
</dbReference>
<dbReference type="AlphaFoldDB" id="A0A285IZN0"/>
<dbReference type="SUPFAM" id="SSF82171">
    <property type="entry name" value="DPP6 N-terminal domain-like"/>
    <property type="match status" value="1"/>
</dbReference>
<dbReference type="Pfam" id="PF18582">
    <property type="entry name" value="HZS_alpha"/>
    <property type="match status" value="1"/>
</dbReference>
<dbReference type="InterPro" id="IPR040698">
    <property type="entry name" value="HZS_alpha_mid"/>
</dbReference>
<dbReference type="InterPro" id="IPR011042">
    <property type="entry name" value="6-blade_b-propeller_TolB-like"/>
</dbReference>
<evidence type="ECO:0000313" key="3">
    <source>
        <dbReference type="Proteomes" id="UP000219353"/>
    </source>
</evidence>
<gene>
    <name evidence="2" type="ORF">SAMN06297280_2350</name>
</gene>
<dbReference type="OrthoDB" id="221261at2"/>
<accession>A0A285IZN0</accession>
<name>A0A285IZN0_9GAMM</name>
<sequence length="868" mass="95535">MIKHTLLLLACIYCLVGCDTDISVQDEPKDPVAQEYPLAFVARPLLDEDGNPYQNNLAAPEEFNPGAQLILKQNAFAESAERELLAGVFASEAYDVKDLVVSPDGDTLLFALRPPELADVAEELQPRWSIWRYSRSSETIEPVIADPLLAEQGHDVTPGFLADGRIIFSSSRQQKARQILLDEFKPQYSGLHEDLQGPAFNLHVMNADGTGIEQISFNLSHDLYPVVLADGHILYSRWDNQSDRNMFNWYQMRPDGSANQLVYGWHSHQTGPDNSPVEFTKPLVLANDEVATLLRSRQQDGLNAMPVQIALALASDNEQPLYQEVLNLPAQTPLLPWNFDNSARPEPAGSVQSVFALQDGSERFLVSWSPCQVLVDEQVTSCELVDEPAEYLPASPRFGLWLFDLTKQTQVPVKLGSEQQLLTEPVVMQQYPRPVFLPANPDADPELAQTGEAILDIRSVYDIGGEAVLPIDQLADPMQTSAAERPVRYLSLVRGVPIPPEEVREVPNFAFGVNRRQLMRELVGITPVQPDGSVRVKVPANVPLALSLLNSDGQAVSPQHQQWITLAAGETLSCNGCHAANNTRPHGRLSGEWPTINPGPATASVSFTNTNPLLPPNAGETMAQTMARLLGEQTLSAALDFEDLWTDPALREPDPAELNQFADLLTSPPVGLDCFDSWQAACRLRIDYPSHIQPLWQLDRRQFDPVTNELLRDNSCVSCHSRTDAAGNAIVPAAQLELTEQASDLQAEQMTSYRELLSNDNEQELIGGVLVDRLVQAVDGAGNLLFLTDADGELILDENGDPIPVMVTVNIGASMRAGSALASQRFFQQFIQGASHQGYLSAAELRLISHWLDMGGQYYNSPFAVEPD</sequence>
<dbReference type="Proteomes" id="UP000219353">
    <property type="component" value="Unassembled WGS sequence"/>
</dbReference>
<feature type="domain" description="Hydrazine synthase alpha subunit middle" evidence="1">
    <location>
        <begin position="519"/>
        <end position="578"/>
    </location>
</feature>